<protein>
    <submittedName>
        <fullName evidence="2">Uncharacterized protein</fullName>
    </submittedName>
</protein>
<evidence type="ECO:0000313" key="3">
    <source>
        <dbReference type="Proteomes" id="UP000722485"/>
    </source>
</evidence>
<sequence length="280" mass="31501">MTPRSQINDAITLSFEHSAVFQGIPYDEAAYDAESDSDDEDDDSTYDLDTRYDAWFSNQETPTRPPSPEHEPDYSYSNPETRVGNRIEDDETSHILLRPWSQSFPVELKSHLDRVDAENNRNLDASNSGSPCGTCDLEPSHPTSTSASDGSDPKTIPPSQELRDQNAPHHCYTVSAEQLNRLQKCISHVEKFHDSVLRSIKDVKTALNRRKDRYRLAAPDGDFSKFMKSRGLGSPLVDVIVIDDGWPDTEWDTPVWKPSRKKIYHGTDARTRVGPPAVGI</sequence>
<dbReference type="EMBL" id="JAANBB010000266">
    <property type="protein sequence ID" value="KAF7545187.1"/>
    <property type="molecule type" value="Genomic_DNA"/>
</dbReference>
<evidence type="ECO:0000313" key="2">
    <source>
        <dbReference type="EMBL" id="KAF7545187.1"/>
    </source>
</evidence>
<dbReference type="Proteomes" id="UP000722485">
    <property type="component" value="Unassembled WGS sequence"/>
</dbReference>
<comment type="caution">
    <text evidence="2">The sequence shown here is derived from an EMBL/GenBank/DDBJ whole genome shotgun (WGS) entry which is preliminary data.</text>
</comment>
<organism evidence="2 3">
    <name type="scientific">Cylindrodendrum hubeiense</name>
    <dbReference type="NCBI Taxonomy" id="595255"/>
    <lineage>
        <taxon>Eukaryota</taxon>
        <taxon>Fungi</taxon>
        <taxon>Dikarya</taxon>
        <taxon>Ascomycota</taxon>
        <taxon>Pezizomycotina</taxon>
        <taxon>Sordariomycetes</taxon>
        <taxon>Hypocreomycetidae</taxon>
        <taxon>Hypocreales</taxon>
        <taxon>Nectriaceae</taxon>
        <taxon>Cylindrodendrum</taxon>
    </lineage>
</organism>
<feature type="compositionally biased region" description="Acidic residues" evidence="1">
    <location>
        <begin position="29"/>
        <end position="46"/>
    </location>
</feature>
<dbReference type="AlphaFoldDB" id="A0A9P5H6W6"/>
<accession>A0A9P5H6W6</accession>
<reference evidence="2" key="1">
    <citation type="submission" date="2020-03" db="EMBL/GenBank/DDBJ databases">
        <title>Draft Genome Sequence of Cylindrodendrum hubeiense.</title>
        <authorList>
            <person name="Buettner E."/>
            <person name="Kellner H."/>
        </authorList>
    </citation>
    <scope>NUCLEOTIDE SEQUENCE</scope>
    <source>
        <strain evidence="2">IHI 201604</strain>
    </source>
</reference>
<name>A0A9P5H6W6_9HYPO</name>
<proteinExistence type="predicted"/>
<evidence type="ECO:0000256" key="1">
    <source>
        <dbReference type="SAM" id="MobiDB-lite"/>
    </source>
</evidence>
<feature type="region of interest" description="Disordered" evidence="1">
    <location>
        <begin position="120"/>
        <end position="166"/>
    </location>
</feature>
<keyword evidence="3" id="KW-1185">Reference proteome</keyword>
<dbReference type="OrthoDB" id="5124870at2759"/>
<gene>
    <name evidence="2" type="ORF">G7Z17_g9372</name>
</gene>
<feature type="region of interest" description="Disordered" evidence="1">
    <location>
        <begin position="29"/>
        <end position="84"/>
    </location>
</feature>
<feature type="compositionally biased region" description="Polar residues" evidence="1">
    <location>
        <begin position="122"/>
        <end position="131"/>
    </location>
</feature>